<reference evidence="3 4" key="1">
    <citation type="submission" date="2016-10" db="EMBL/GenBank/DDBJ databases">
        <authorList>
            <person name="de Groot N.N."/>
        </authorList>
    </citation>
    <scope>NUCLEOTIDE SEQUENCE [LARGE SCALE GENOMIC DNA]</scope>
    <source>
        <strain evidence="3 4">CGMCC 4.2023</strain>
    </source>
</reference>
<dbReference type="InterPro" id="IPR023393">
    <property type="entry name" value="START-like_dom_sf"/>
</dbReference>
<dbReference type="CDD" id="cd07814">
    <property type="entry name" value="SRPBCC_CalC_Aha1-like"/>
    <property type="match status" value="1"/>
</dbReference>
<dbReference type="EMBL" id="FNVU01000005">
    <property type="protein sequence ID" value="SEG40640.1"/>
    <property type="molecule type" value="Genomic_DNA"/>
</dbReference>
<evidence type="ECO:0000313" key="3">
    <source>
        <dbReference type="EMBL" id="SEG40640.1"/>
    </source>
</evidence>
<dbReference type="Gene3D" id="3.30.530.20">
    <property type="match status" value="1"/>
</dbReference>
<keyword evidence="4" id="KW-1185">Reference proteome</keyword>
<dbReference type="OrthoDB" id="5185819at2"/>
<sequence>MTTSTDEFTYRRVHRGSPGLLFACMTTPEHLARFWGPAGTTTPIDGIVVDLRPGGAFETTMVGGDGSTHTMRAVYAEVTPPDRLVWIEAGVEGGMRTTVTFTDLGDGRTEVVTHQTNVPAAYRSAQAQAGFATSLDRLDAYAAELAAAGTDQDAGPEQPPLT</sequence>
<name>A0A1H5ZWV0_9ACTN</name>
<feature type="domain" description="Activator of Hsp90 ATPase homologue 1/2-like C-terminal" evidence="2">
    <location>
        <begin position="17"/>
        <end position="142"/>
    </location>
</feature>
<dbReference type="Pfam" id="PF08327">
    <property type="entry name" value="AHSA1"/>
    <property type="match status" value="1"/>
</dbReference>
<protein>
    <submittedName>
        <fullName evidence="3">Uncharacterized conserved protein YndB, AHSA1/START domain</fullName>
    </submittedName>
</protein>
<evidence type="ECO:0000259" key="2">
    <source>
        <dbReference type="Pfam" id="PF08327"/>
    </source>
</evidence>
<dbReference type="AlphaFoldDB" id="A0A1H5ZWV0"/>
<comment type="similarity">
    <text evidence="1">Belongs to the AHA1 family.</text>
</comment>
<evidence type="ECO:0000256" key="1">
    <source>
        <dbReference type="ARBA" id="ARBA00006817"/>
    </source>
</evidence>
<evidence type="ECO:0000313" key="4">
    <source>
        <dbReference type="Proteomes" id="UP000236754"/>
    </source>
</evidence>
<dbReference type="InterPro" id="IPR013538">
    <property type="entry name" value="ASHA1/2-like_C"/>
</dbReference>
<dbReference type="SUPFAM" id="SSF55961">
    <property type="entry name" value="Bet v1-like"/>
    <property type="match status" value="1"/>
</dbReference>
<organism evidence="3 4">
    <name type="scientific">Actinacidiphila yanglinensis</name>
    <dbReference type="NCBI Taxonomy" id="310779"/>
    <lineage>
        <taxon>Bacteria</taxon>
        <taxon>Bacillati</taxon>
        <taxon>Actinomycetota</taxon>
        <taxon>Actinomycetes</taxon>
        <taxon>Kitasatosporales</taxon>
        <taxon>Streptomycetaceae</taxon>
        <taxon>Actinacidiphila</taxon>
    </lineage>
</organism>
<gene>
    <name evidence="3" type="ORF">SAMN05216223_10515</name>
</gene>
<proteinExistence type="inferred from homology"/>
<dbReference type="Proteomes" id="UP000236754">
    <property type="component" value="Unassembled WGS sequence"/>
</dbReference>
<dbReference type="RefSeq" id="WP_103885861.1">
    <property type="nucleotide sequence ID" value="NZ_FNVU01000005.1"/>
</dbReference>
<accession>A0A1H5ZWV0</accession>